<sequence>RNYFYFRRPHSGLDDRELEDDLLVRELLVDVAEGVELRLDVDLVLRVEQHLQHLGAVQLAPRALADDLRRVDQIVEDGVLDRRQRAAPRPRALRLRAPRVVLAQDRPLAHHNHVPPRELLLELADEPRLDLVVFFQLGEGHEDDDGLLAAADVDLARAQERELPELDLDLGRALLQILQLRGHGGLDLRRLAAVGFDALRHGGRRGPAGGTEFEREPRRTDAARAVVSTASATSVGGPERQRMSSGGAFAVPMRCCRAIGLAR</sequence>
<dbReference type="EMBL" id="CAKKNE010000002">
    <property type="protein sequence ID" value="CAH0368472.1"/>
    <property type="molecule type" value="Genomic_DNA"/>
</dbReference>
<organism evidence="1 2">
    <name type="scientific">Pelagomonas calceolata</name>
    <dbReference type="NCBI Taxonomy" id="35677"/>
    <lineage>
        <taxon>Eukaryota</taxon>
        <taxon>Sar</taxon>
        <taxon>Stramenopiles</taxon>
        <taxon>Ochrophyta</taxon>
        <taxon>Pelagophyceae</taxon>
        <taxon>Pelagomonadales</taxon>
        <taxon>Pelagomonadaceae</taxon>
        <taxon>Pelagomonas</taxon>
    </lineage>
</organism>
<reference evidence="1" key="1">
    <citation type="submission" date="2021-11" db="EMBL/GenBank/DDBJ databases">
        <authorList>
            <consortium name="Genoscope - CEA"/>
            <person name="William W."/>
        </authorList>
    </citation>
    <scope>NUCLEOTIDE SEQUENCE</scope>
</reference>
<keyword evidence="2" id="KW-1185">Reference proteome</keyword>
<accession>A0A8J2SK30</accession>
<dbReference type="AlphaFoldDB" id="A0A8J2SK30"/>
<evidence type="ECO:0000313" key="1">
    <source>
        <dbReference type="EMBL" id="CAH0368472.1"/>
    </source>
</evidence>
<name>A0A8J2SK30_9STRA</name>
<proteinExistence type="predicted"/>
<evidence type="ECO:0000313" key="2">
    <source>
        <dbReference type="Proteomes" id="UP000789595"/>
    </source>
</evidence>
<feature type="non-terminal residue" evidence="1">
    <location>
        <position position="1"/>
    </location>
</feature>
<protein>
    <submittedName>
        <fullName evidence="1">Uncharacterized protein</fullName>
    </submittedName>
</protein>
<dbReference type="Proteomes" id="UP000789595">
    <property type="component" value="Unassembled WGS sequence"/>
</dbReference>
<comment type="caution">
    <text evidence="1">The sequence shown here is derived from an EMBL/GenBank/DDBJ whole genome shotgun (WGS) entry which is preliminary data.</text>
</comment>
<gene>
    <name evidence="1" type="ORF">PECAL_2P15380</name>
</gene>